<organism evidence="1 2">
    <name type="scientific">Brucella endophytica</name>
    <dbReference type="NCBI Taxonomy" id="1963359"/>
    <lineage>
        <taxon>Bacteria</taxon>
        <taxon>Pseudomonadati</taxon>
        <taxon>Pseudomonadota</taxon>
        <taxon>Alphaproteobacteria</taxon>
        <taxon>Hyphomicrobiales</taxon>
        <taxon>Brucellaceae</taxon>
        <taxon>Brucella/Ochrobactrum group</taxon>
        <taxon>Brucella</taxon>
    </lineage>
</organism>
<evidence type="ECO:0000313" key="2">
    <source>
        <dbReference type="Proteomes" id="UP000646478"/>
    </source>
</evidence>
<reference evidence="1" key="1">
    <citation type="journal article" date="2014" name="Int. J. Syst. Evol. Microbiol.">
        <title>Complete genome sequence of Corynebacterium casei LMG S-19264T (=DSM 44701T), isolated from a smear-ripened cheese.</title>
        <authorList>
            <consortium name="US DOE Joint Genome Institute (JGI-PGF)"/>
            <person name="Walter F."/>
            <person name="Albersmeier A."/>
            <person name="Kalinowski J."/>
            <person name="Ruckert C."/>
        </authorList>
    </citation>
    <scope>NUCLEOTIDE SEQUENCE</scope>
    <source>
        <strain evidence="1">CGMCC 1.15082</strain>
    </source>
</reference>
<dbReference type="EMBL" id="BMHH01000011">
    <property type="protein sequence ID" value="GGA98662.1"/>
    <property type="molecule type" value="Genomic_DNA"/>
</dbReference>
<reference evidence="1" key="2">
    <citation type="submission" date="2020-09" db="EMBL/GenBank/DDBJ databases">
        <authorList>
            <person name="Sun Q."/>
            <person name="Zhou Y."/>
        </authorList>
    </citation>
    <scope>NUCLEOTIDE SEQUENCE</scope>
    <source>
        <strain evidence="1">CGMCC 1.15082</strain>
    </source>
</reference>
<dbReference type="AlphaFoldDB" id="A0A916WHP2"/>
<dbReference type="Proteomes" id="UP000646478">
    <property type="component" value="Unassembled WGS sequence"/>
</dbReference>
<keyword evidence="2" id="KW-1185">Reference proteome</keyword>
<name>A0A916WHP2_9HYPH</name>
<comment type="caution">
    <text evidence="1">The sequence shown here is derived from an EMBL/GenBank/DDBJ whole genome shotgun (WGS) entry which is preliminary data.</text>
</comment>
<proteinExistence type="predicted"/>
<accession>A0A916WHP2</accession>
<sequence>MDRTVPPGAALLLDFIRVTETGRSDTELIRADRSGLVDPTSTRIKAHAAGVITIRCM</sequence>
<evidence type="ECO:0000313" key="1">
    <source>
        <dbReference type="EMBL" id="GGA98662.1"/>
    </source>
</evidence>
<protein>
    <submittedName>
        <fullName evidence="1">Uncharacterized protein</fullName>
    </submittedName>
</protein>
<gene>
    <name evidence="1" type="ORF">GCM10011491_28650</name>
</gene>